<evidence type="ECO:0008006" key="4">
    <source>
        <dbReference type="Google" id="ProtNLM"/>
    </source>
</evidence>
<dbReference type="CDD" id="cd03801">
    <property type="entry name" value="GT4_PimA-like"/>
    <property type="match status" value="1"/>
</dbReference>
<dbReference type="SUPFAM" id="SSF53756">
    <property type="entry name" value="UDP-Glycosyltransferase/glycogen phosphorylase"/>
    <property type="match status" value="1"/>
</dbReference>
<name>A0A2K8U309_9GAMM</name>
<dbReference type="KEGG" id="tsy:THSYN_02410"/>
<evidence type="ECO:0000256" key="1">
    <source>
        <dbReference type="SAM" id="MobiDB-lite"/>
    </source>
</evidence>
<feature type="region of interest" description="Disordered" evidence="1">
    <location>
        <begin position="1"/>
        <end position="41"/>
    </location>
</feature>
<accession>A0A2K8U309</accession>
<protein>
    <recommendedName>
        <fullName evidence="4">Glycosyl transferase family 1 domain-containing protein</fullName>
    </recommendedName>
</protein>
<dbReference type="Gene3D" id="3.40.50.2000">
    <property type="entry name" value="Glycogen Phosphorylase B"/>
    <property type="match status" value="2"/>
</dbReference>
<gene>
    <name evidence="2" type="ORF">THSYN_02410</name>
</gene>
<sequence>MQRDANAVAGMGEEPGPQGARMAQSLTQGPVGTKPRPALDGSATTASAAAVSVAQIGARMHYAVPILLHQAGRLERLYTDICAVKGWPKLVRTLTKDRGPAALQRLAGRVPDGIPPRRIVSFSTFGLRYHARTAAAASTAALIEAYVWGAQQFCRRVVRCGLHPAAATYTFNGAGLEIMAAAREQGLVAIMEQTSAPLSVAWQLINQQRELFPQWEGPPIGAEAIAAMVARETAEWALADRVLCGSQFVVEGVRQVGGPVERCTVVPYGIGTAFNVDRPPHSGPLRVLTVGSVGIAKGSPQVLEAARLIGRGAAFRMIGALRIGAVIEQEIRRYVDLRGAVPRAAIAPHYAWADVFVLPSLCEGSATVTYEALAAGLPVICTANTGAVVTDGVDGFIVRAADPHAITAALQSLIRNRELLHVMSKAARLTARRYSLDAYGRRLMAATA</sequence>
<dbReference type="PANTHER" id="PTHR12526:SF590">
    <property type="entry name" value="ALPHA-MALTOSE-1-PHOSPHATE SYNTHASE"/>
    <property type="match status" value="1"/>
</dbReference>
<dbReference type="GO" id="GO:0016757">
    <property type="term" value="F:glycosyltransferase activity"/>
    <property type="evidence" value="ECO:0007669"/>
    <property type="project" value="TreeGrafter"/>
</dbReference>
<evidence type="ECO:0000313" key="2">
    <source>
        <dbReference type="EMBL" id="AUB79927.1"/>
    </source>
</evidence>
<dbReference type="Pfam" id="PF13692">
    <property type="entry name" value="Glyco_trans_1_4"/>
    <property type="match status" value="1"/>
</dbReference>
<organism evidence="2 3">
    <name type="scientific">Candidatus Thiodictyon syntrophicum</name>
    <dbReference type="NCBI Taxonomy" id="1166950"/>
    <lineage>
        <taxon>Bacteria</taxon>
        <taxon>Pseudomonadati</taxon>
        <taxon>Pseudomonadota</taxon>
        <taxon>Gammaproteobacteria</taxon>
        <taxon>Chromatiales</taxon>
        <taxon>Chromatiaceae</taxon>
        <taxon>Thiodictyon</taxon>
    </lineage>
</organism>
<reference evidence="2 3" key="1">
    <citation type="submission" date="2017-03" db="EMBL/GenBank/DDBJ databases">
        <title>Complete genome sequence of Candidatus 'Thiodictyon syntrophicum' sp. nov. strain Cad16T, a photolithoautotroph purple sulfur bacterium isolated from an alpine meromictic lake.</title>
        <authorList>
            <person name="Luedin S.M."/>
            <person name="Pothier J.F."/>
            <person name="Danza F."/>
            <person name="Storelli N."/>
            <person name="Wittwer M."/>
            <person name="Tonolla M."/>
        </authorList>
    </citation>
    <scope>NUCLEOTIDE SEQUENCE [LARGE SCALE GENOMIC DNA]</scope>
    <source>
        <strain evidence="2 3">Cad16T</strain>
    </source>
</reference>
<proteinExistence type="predicted"/>
<dbReference type="Proteomes" id="UP000232638">
    <property type="component" value="Chromosome"/>
</dbReference>
<dbReference type="EMBL" id="CP020370">
    <property type="protein sequence ID" value="AUB79927.1"/>
    <property type="molecule type" value="Genomic_DNA"/>
</dbReference>
<keyword evidence="3" id="KW-1185">Reference proteome</keyword>
<dbReference type="PANTHER" id="PTHR12526">
    <property type="entry name" value="GLYCOSYLTRANSFERASE"/>
    <property type="match status" value="1"/>
</dbReference>
<evidence type="ECO:0000313" key="3">
    <source>
        <dbReference type="Proteomes" id="UP000232638"/>
    </source>
</evidence>
<dbReference type="AlphaFoldDB" id="A0A2K8U309"/>